<dbReference type="InterPro" id="IPR036380">
    <property type="entry name" value="Isochorismatase-like_sf"/>
</dbReference>
<dbReference type="SUPFAM" id="SSF52499">
    <property type="entry name" value="Isochorismatase-like hydrolases"/>
    <property type="match status" value="1"/>
</dbReference>
<dbReference type="AlphaFoldDB" id="A0A5M8NXT9"/>
<dbReference type="Gene3D" id="3.40.50.880">
    <property type="match status" value="1"/>
</dbReference>
<name>A0A5M8NXT9_9BACT</name>
<accession>A0A5M8NXT9</accession>
<evidence type="ECO:0000256" key="1">
    <source>
        <dbReference type="SAM" id="SignalP"/>
    </source>
</evidence>
<dbReference type="Proteomes" id="UP000324575">
    <property type="component" value="Unassembled WGS sequence"/>
</dbReference>
<gene>
    <name evidence="3" type="ORF">EZS26_003964</name>
</gene>
<dbReference type="InterPro" id="IPR029062">
    <property type="entry name" value="Class_I_gatase-like"/>
</dbReference>
<evidence type="ECO:0000313" key="4">
    <source>
        <dbReference type="Proteomes" id="UP000324575"/>
    </source>
</evidence>
<protein>
    <recommendedName>
        <fullName evidence="2">Isochorismatase-like domain-containing protein</fullName>
    </recommendedName>
</protein>
<proteinExistence type="predicted"/>
<evidence type="ECO:0000313" key="3">
    <source>
        <dbReference type="EMBL" id="KAA6299895.1"/>
    </source>
</evidence>
<evidence type="ECO:0000259" key="2">
    <source>
        <dbReference type="Pfam" id="PF00857"/>
    </source>
</evidence>
<dbReference type="Pfam" id="PF00857">
    <property type="entry name" value="Isochorismatase"/>
    <property type="match status" value="1"/>
</dbReference>
<feature type="non-terminal residue" evidence="3">
    <location>
        <position position="1"/>
    </location>
</feature>
<dbReference type="Gene3D" id="3.40.50.850">
    <property type="entry name" value="Isochorismatase-like"/>
    <property type="match status" value="1"/>
</dbReference>
<feature type="signal peptide" evidence="1">
    <location>
        <begin position="1"/>
        <end position="20"/>
    </location>
</feature>
<feature type="chain" id="PRO_5024393350" description="Isochorismatase-like domain-containing protein" evidence="1">
    <location>
        <begin position="21"/>
        <end position="526"/>
    </location>
</feature>
<dbReference type="InterPro" id="IPR000868">
    <property type="entry name" value="Isochorismatase-like_dom"/>
</dbReference>
<feature type="domain" description="Isochorismatase-like" evidence="2">
    <location>
        <begin position="60"/>
        <end position="235"/>
    </location>
</feature>
<keyword evidence="1" id="KW-0732">Signal</keyword>
<dbReference type="SUPFAM" id="SSF52317">
    <property type="entry name" value="Class I glutamine amidotransferase-like"/>
    <property type="match status" value="1"/>
</dbReference>
<comment type="caution">
    <text evidence="3">The sequence shown here is derived from an EMBL/GenBank/DDBJ whole genome shotgun (WGS) entry which is preliminary data.</text>
</comment>
<sequence>HFILLMMVLPILLPTGTISAKNKEAKSPLRISMQQRLPSNWENGAWIITNRIDAWKPSETAIIVCDMWDKHWCDISTARFAELAVALNPVLEAARAKGVKIVHSPSDCMDYYANYSGRKEAMKYNDKKIAALASGDKLPSEENAVWSVDQSDEGCENAACKPQRMWTKQDDVLIIKNEDLISDSGAELGTYFKKKGIKNVILTGVATNMCVIGRSFGLRSMIRMGMNVVLMRDMTDLMYNPEKAPHVDHFSALDLMVEYIETYVCPSIVSTKFTGKQQFKFVGDKRKRIAILIAEGEYHANQKVPEFAKELTLRNFHCDFALGAPLIEGAGRHNLENLQILDDADLAILFVRRQALEPEKMAQIKNYVASGRPLLGIRTSSVAFDANGNVPREGGGIVAAKETTSEYLAQWTELDKDVWGGNYHGHYGHLKTGTDITLVPGMENHPLLKGVTPFNSLNWLYQCAPLRSEKAQVLLLGSNPGKPLEPVLWTNGKNVVYTSLGHWDDWTIESFKNLMFNTVNYLLNQK</sequence>
<dbReference type="EMBL" id="SNRX01000194">
    <property type="protein sequence ID" value="KAA6299895.1"/>
    <property type="molecule type" value="Genomic_DNA"/>
</dbReference>
<reference evidence="3 4" key="1">
    <citation type="submission" date="2019-03" db="EMBL/GenBank/DDBJ databases">
        <title>Single cell metagenomics reveals metabolic interactions within the superorganism composed of flagellate Streblomastix strix and complex community of Bacteroidetes bacteria on its surface.</title>
        <authorList>
            <person name="Treitli S.C."/>
            <person name="Kolisko M."/>
            <person name="Husnik F."/>
            <person name="Keeling P."/>
            <person name="Hampl V."/>
        </authorList>
    </citation>
    <scope>NUCLEOTIDE SEQUENCE [LARGE SCALE GENOMIC DNA]</scope>
    <source>
        <strain evidence="3">St1</strain>
    </source>
</reference>
<organism evidence="3 4">
    <name type="scientific">Candidatus Ordinivivax streblomastigis</name>
    <dbReference type="NCBI Taxonomy" id="2540710"/>
    <lineage>
        <taxon>Bacteria</taxon>
        <taxon>Pseudomonadati</taxon>
        <taxon>Bacteroidota</taxon>
        <taxon>Bacteroidia</taxon>
        <taxon>Bacteroidales</taxon>
        <taxon>Candidatus Ordinivivax</taxon>
    </lineage>
</organism>